<comment type="caution">
    <text evidence="1">The sequence shown here is derived from an EMBL/GenBank/DDBJ whole genome shotgun (WGS) entry which is preliminary data.</text>
</comment>
<dbReference type="OrthoDB" id="5196236at2"/>
<evidence type="ECO:0000313" key="2">
    <source>
        <dbReference type="Proteomes" id="UP000077421"/>
    </source>
</evidence>
<sequence length="163" mass="18328">MEPEVGELLVGAYLKMIVGCQFIDYNVRVPGGGQDGLRELDVVGFDFNSKTAYLCEVTTHILGALYGSGTEETIERIIKKHEFQRSYAGLHLTDFPTLQFQFWSPYVPVGKITKALEGVPSLELVINQNYTARVNELRAKAREVSYDAGNSVFRTLQILEHLR</sequence>
<proteinExistence type="predicted"/>
<dbReference type="AlphaFoldDB" id="A0A853KAN4"/>
<evidence type="ECO:0000313" key="1">
    <source>
        <dbReference type="EMBL" id="OAG93178.1"/>
    </source>
</evidence>
<dbReference type="Proteomes" id="UP000077421">
    <property type="component" value="Unassembled WGS sequence"/>
</dbReference>
<protein>
    <submittedName>
        <fullName evidence="1">Uncharacterized protein</fullName>
    </submittedName>
</protein>
<gene>
    <name evidence="1" type="ORF">AYW79_11970</name>
</gene>
<name>A0A853KAN4_9BACL</name>
<dbReference type="RefSeq" id="WP_067566281.1">
    <property type="nucleotide sequence ID" value="NZ_LSUQ01000047.1"/>
</dbReference>
<dbReference type="EMBL" id="LSUQ01000047">
    <property type="protein sequence ID" value="OAG93178.1"/>
    <property type="molecule type" value="Genomic_DNA"/>
</dbReference>
<accession>A0A853KAN4</accession>
<organism evidence="1 2">
    <name type="scientific">Ferroacidibacillus organovorans</name>
    <dbReference type="NCBI Taxonomy" id="1765683"/>
    <lineage>
        <taxon>Bacteria</taxon>
        <taxon>Bacillati</taxon>
        <taxon>Bacillota</taxon>
        <taxon>Bacilli</taxon>
        <taxon>Bacillales</taxon>
        <taxon>Alicyclobacillaceae</taxon>
        <taxon>Ferroacidibacillus</taxon>
    </lineage>
</organism>
<reference evidence="1 2" key="1">
    <citation type="submission" date="2016-02" db="EMBL/GenBank/DDBJ databases">
        <title>Draft genome sequence of Acidibacillus ferrooxidans SLC66.</title>
        <authorList>
            <person name="Oliveira G."/>
            <person name="Nancucheo I."/>
            <person name="Dall'Agnol H."/>
            <person name="Johnson B."/>
            <person name="Oliveira R."/>
            <person name="Nunes G.L."/>
            <person name="Tzotzos G."/>
            <person name="Orellana S.C."/>
            <person name="Salim A.C."/>
            <person name="Araujo F.M."/>
        </authorList>
    </citation>
    <scope>NUCLEOTIDE SEQUENCE [LARGE SCALE GENOMIC DNA]</scope>
    <source>
        <strain evidence="1 2">SLC66</strain>
    </source>
</reference>